<dbReference type="InterPro" id="IPR029068">
    <property type="entry name" value="Glyas_Bleomycin-R_OHBP_Dase"/>
</dbReference>
<comment type="caution">
    <text evidence="2">The sequence shown here is derived from an EMBL/GenBank/DDBJ whole genome shotgun (WGS) entry which is preliminary data.</text>
</comment>
<dbReference type="Gene3D" id="3.10.180.10">
    <property type="entry name" value="2,3-Dihydroxybiphenyl 1,2-Dioxygenase, domain 1"/>
    <property type="match status" value="1"/>
</dbReference>
<dbReference type="Pfam" id="PF00903">
    <property type="entry name" value="Glyoxalase"/>
    <property type="match status" value="1"/>
</dbReference>
<dbReference type="InterPro" id="IPR004360">
    <property type="entry name" value="Glyas_Fos-R_dOase_dom"/>
</dbReference>
<gene>
    <name evidence="2" type="ORF">J1902_10400</name>
</gene>
<keyword evidence="3" id="KW-1185">Reference proteome</keyword>
<evidence type="ECO:0000313" key="3">
    <source>
        <dbReference type="Proteomes" id="UP000664164"/>
    </source>
</evidence>
<evidence type="ECO:0000313" key="2">
    <source>
        <dbReference type="EMBL" id="MBO1268379.1"/>
    </source>
</evidence>
<accession>A0A939KK40</accession>
<dbReference type="EMBL" id="JAFNLL010000023">
    <property type="protein sequence ID" value="MBO1268379.1"/>
    <property type="molecule type" value="Genomic_DNA"/>
</dbReference>
<reference evidence="2" key="1">
    <citation type="submission" date="2021-03" db="EMBL/GenBank/DDBJ databases">
        <title>A new species, PO-11, isolated from a karst cave deposit.</title>
        <authorList>
            <person name="Zhaoxiaoyong W."/>
        </authorList>
    </citation>
    <scope>NUCLEOTIDE SEQUENCE</scope>
    <source>
        <strain evidence="2">PO-11</strain>
    </source>
</reference>
<dbReference type="InterPro" id="IPR037523">
    <property type="entry name" value="VOC_core"/>
</dbReference>
<name>A0A939KK40_9MICC</name>
<dbReference type="SUPFAM" id="SSF54593">
    <property type="entry name" value="Glyoxalase/Bleomycin resistance protein/Dihydroxybiphenyl dioxygenase"/>
    <property type="match status" value="1"/>
</dbReference>
<dbReference type="Proteomes" id="UP000664164">
    <property type="component" value="Unassembled WGS sequence"/>
</dbReference>
<evidence type="ECO:0000259" key="1">
    <source>
        <dbReference type="PROSITE" id="PS51819"/>
    </source>
</evidence>
<dbReference type="RefSeq" id="WP_207616216.1">
    <property type="nucleotide sequence ID" value="NZ_JAFNLL010000023.1"/>
</dbReference>
<organism evidence="2 3">
    <name type="scientific">Arthrobacter cavernae</name>
    <dbReference type="NCBI Taxonomy" id="2817681"/>
    <lineage>
        <taxon>Bacteria</taxon>
        <taxon>Bacillati</taxon>
        <taxon>Actinomycetota</taxon>
        <taxon>Actinomycetes</taxon>
        <taxon>Micrococcales</taxon>
        <taxon>Micrococcaceae</taxon>
        <taxon>Arthrobacter</taxon>
    </lineage>
</organism>
<sequence length="125" mass="14037">MKLIQVAQYAEDLERASAFYSQLLEAEPRAVFDPPGLLFFDLGGVRLLLERGAPSSLFYLEVADIHGRIEDLRRRGVRIITDPHVIFTHEDERLGPAGSEEWMAFFEDSEGNTVGLVSRMRAAGD</sequence>
<protein>
    <submittedName>
        <fullName evidence="2">Methylmalonyl-CoA epimerase</fullName>
    </submittedName>
</protein>
<dbReference type="PROSITE" id="PS51819">
    <property type="entry name" value="VOC"/>
    <property type="match status" value="1"/>
</dbReference>
<feature type="domain" description="VOC" evidence="1">
    <location>
        <begin position="2"/>
        <end position="119"/>
    </location>
</feature>
<dbReference type="AlphaFoldDB" id="A0A939KK40"/>
<proteinExistence type="predicted"/>